<dbReference type="OrthoDB" id="6620093at2"/>
<proteinExistence type="predicted"/>
<sequence length="142" mass="14191">MASRWVLVAVSAAQLAAGAAGQVIALSEGRAFDIDVLGFRGSPARLGRDSWLLGTGLSAPVLMLSVQAVATIRLAAGSSRGATRVLGSLGALMTCGYLIEKEARGALSPAGWNPTTTPAVAAGLTLAVTMAVLGPRQASSSS</sequence>
<evidence type="ECO:0000313" key="1">
    <source>
        <dbReference type="EMBL" id="RPF28324.1"/>
    </source>
</evidence>
<dbReference type="RefSeq" id="WP_123918465.1">
    <property type="nucleotide sequence ID" value="NZ_RKRA01000001.1"/>
</dbReference>
<evidence type="ECO:0000313" key="2">
    <source>
        <dbReference type="Proteomes" id="UP000280726"/>
    </source>
</evidence>
<dbReference type="Proteomes" id="UP000280726">
    <property type="component" value="Unassembled WGS sequence"/>
</dbReference>
<organism evidence="1 2">
    <name type="scientific">Georgenia muralis</name>
    <dbReference type="NCBI Taxonomy" id="154117"/>
    <lineage>
        <taxon>Bacteria</taxon>
        <taxon>Bacillati</taxon>
        <taxon>Actinomycetota</taxon>
        <taxon>Actinomycetes</taxon>
        <taxon>Micrococcales</taxon>
        <taxon>Bogoriellaceae</taxon>
        <taxon>Georgenia</taxon>
    </lineage>
</organism>
<accession>A0A3N4Z8I1</accession>
<name>A0A3N4Z8I1_9MICO</name>
<keyword evidence="2" id="KW-1185">Reference proteome</keyword>
<reference evidence="1 2" key="1">
    <citation type="submission" date="2018-11" db="EMBL/GenBank/DDBJ databases">
        <title>Sequencing the genomes of 1000 actinobacteria strains.</title>
        <authorList>
            <person name="Klenk H.-P."/>
        </authorList>
    </citation>
    <scope>NUCLEOTIDE SEQUENCE [LARGE SCALE GENOMIC DNA]</scope>
    <source>
        <strain evidence="1 2">DSM 14418</strain>
    </source>
</reference>
<gene>
    <name evidence="1" type="ORF">EDD32_2848</name>
</gene>
<comment type="caution">
    <text evidence="1">The sequence shown here is derived from an EMBL/GenBank/DDBJ whole genome shotgun (WGS) entry which is preliminary data.</text>
</comment>
<protein>
    <submittedName>
        <fullName evidence="1">Uncharacterized protein</fullName>
    </submittedName>
</protein>
<dbReference type="AlphaFoldDB" id="A0A3N4Z8I1"/>
<dbReference type="EMBL" id="RKRA01000001">
    <property type="protein sequence ID" value="RPF28324.1"/>
    <property type="molecule type" value="Genomic_DNA"/>
</dbReference>